<dbReference type="AlphaFoldDB" id="W0GL24"/>
<evidence type="ECO:0000313" key="2">
    <source>
        <dbReference type="EMBL" id="AHI57870.1"/>
    </source>
</evidence>
<dbReference type="EMBL" id="CP006720">
    <property type="protein sequence ID" value="AHI57870.1"/>
    <property type="molecule type" value="Genomic_DNA"/>
</dbReference>
<keyword evidence="3" id="KW-1185">Reference proteome</keyword>
<feature type="coiled-coil region" evidence="1">
    <location>
        <begin position="271"/>
        <end position="298"/>
    </location>
</feature>
<dbReference type="HOGENOM" id="CLU_921041_0_0_14"/>
<proteinExistence type="predicted"/>
<dbReference type="PATRIC" id="fig|838561.3.peg.506"/>
<dbReference type="Proteomes" id="UP000019260">
    <property type="component" value="Chromosome"/>
</dbReference>
<evidence type="ECO:0000313" key="3">
    <source>
        <dbReference type="Proteomes" id="UP000019260"/>
    </source>
</evidence>
<name>W0GL24_9MOLU</name>
<dbReference type="KEGG" id="smia:P344_02620"/>
<accession>W0GL24</accession>
<dbReference type="OrthoDB" id="9944196at2"/>
<gene>
    <name evidence="2" type="ORF">P344_02620</name>
</gene>
<dbReference type="STRING" id="838561.P344_02620"/>
<keyword evidence="1" id="KW-0175">Coiled coil</keyword>
<protein>
    <submittedName>
        <fullName evidence="2">Uncharacterized protein</fullName>
    </submittedName>
</protein>
<evidence type="ECO:0000256" key="1">
    <source>
        <dbReference type="SAM" id="Coils"/>
    </source>
</evidence>
<sequence length="302" mass="35092">MKFTNLQELQNIIIKFSSKEIKNYQELTTTINTTHQEFLNVILKNILVEINVLKEDLTKNANDPLLVTVSQEKEEKLAALYSFQKEIETLQSEINEMTPTTIAIESEKNKINLIFYKIIDHLSQQEIENFKKIFEEDLKVAIKSLGFKIKTIQYGLKFNPNNIPFATPKKSFWSSITPKKIQKMTLLNKQKLGIEIADFDFRDPTLNDDHFSKALKPKQLAAEKRKEYKKPGELNEIDVANKLKITEEKQANQEIEMVTLTTQQKKMQIAKKENGKKLNEITEEIKNEEIEMNEIKNSAPSR</sequence>
<reference evidence="2 3" key="1">
    <citation type="submission" date="2013-09" db="EMBL/GenBank/DDBJ databases">
        <title>Complete genome sequence of Spiroplasma mirum suckling mouse cataract agent.</title>
        <authorList>
            <person name="Landry C.A."/>
            <person name="Bastian F.O."/>
            <person name="Thune R.L."/>
        </authorList>
    </citation>
    <scope>NUCLEOTIDE SEQUENCE [LARGE SCALE GENOMIC DNA]</scope>
    <source>
        <strain evidence="2 3">SMCA</strain>
    </source>
</reference>
<organism evidence="2 3">
    <name type="scientific">Spiroplasma mirum ATCC 29335</name>
    <dbReference type="NCBI Taxonomy" id="838561"/>
    <lineage>
        <taxon>Bacteria</taxon>
        <taxon>Bacillati</taxon>
        <taxon>Mycoplasmatota</taxon>
        <taxon>Mollicutes</taxon>
        <taxon>Entomoplasmatales</taxon>
        <taxon>Spiroplasmataceae</taxon>
        <taxon>Spiroplasma</taxon>
    </lineage>
</organism>
<dbReference type="KEGG" id="smir:SMM_0437"/>
<dbReference type="RefSeq" id="WP_025317238.1">
    <property type="nucleotide sequence ID" value="NZ_CP002082.1"/>
</dbReference>